<keyword evidence="2" id="KW-1185">Reference proteome</keyword>
<gene>
    <name evidence="1" type="ORF">EDC64_11952</name>
</gene>
<accession>A0A4R3LLB2</accession>
<dbReference type="AlphaFoldDB" id="A0A4R3LLB2"/>
<reference evidence="1 2" key="1">
    <citation type="submission" date="2019-03" db="EMBL/GenBank/DDBJ databases">
        <title>Genomic Encyclopedia of Type Strains, Phase IV (KMG-IV): sequencing the most valuable type-strain genomes for metagenomic binning, comparative biology and taxonomic classification.</title>
        <authorList>
            <person name="Goeker M."/>
        </authorList>
    </citation>
    <scope>NUCLEOTIDE SEQUENCE [LARGE SCALE GENOMIC DNA]</scope>
    <source>
        <strain evidence="1 2">DSM 9035</strain>
    </source>
</reference>
<proteinExistence type="predicted"/>
<protein>
    <submittedName>
        <fullName evidence="1">Uncharacterized protein</fullName>
    </submittedName>
</protein>
<dbReference type="Proteomes" id="UP000294664">
    <property type="component" value="Unassembled WGS sequence"/>
</dbReference>
<dbReference type="OrthoDB" id="9911476at2"/>
<comment type="caution">
    <text evidence="1">The sequence shown here is derived from an EMBL/GenBank/DDBJ whole genome shotgun (WGS) entry which is preliminary data.</text>
</comment>
<dbReference type="EMBL" id="SMAI01000019">
    <property type="protein sequence ID" value="TCT01082.1"/>
    <property type="molecule type" value="Genomic_DNA"/>
</dbReference>
<organism evidence="1 2">
    <name type="scientific">Aquabacter spiritensis</name>
    <dbReference type="NCBI Taxonomy" id="933073"/>
    <lineage>
        <taxon>Bacteria</taxon>
        <taxon>Pseudomonadati</taxon>
        <taxon>Pseudomonadota</taxon>
        <taxon>Alphaproteobacteria</taxon>
        <taxon>Hyphomicrobiales</taxon>
        <taxon>Xanthobacteraceae</taxon>
        <taxon>Aquabacter</taxon>
    </lineage>
</organism>
<name>A0A4R3LLB2_9HYPH</name>
<sequence>MSWTITNRQLDPMTFTQENGISSTANGGEAVVVAVGVARVTYHKLNYKRFGIWPFPDGQALNATYGGGQNIYITNPTSAVDCVFQYAPSEEAEAPTRRSRGSETARR</sequence>
<evidence type="ECO:0000313" key="2">
    <source>
        <dbReference type="Proteomes" id="UP000294664"/>
    </source>
</evidence>
<dbReference type="RefSeq" id="WP_132035529.1">
    <property type="nucleotide sequence ID" value="NZ_SMAI01000019.1"/>
</dbReference>
<evidence type="ECO:0000313" key="1">
    <source>
        <dbReference type="EMBL" id="TCT01082.1"/>
    </source>
</evidence>